<proteinExistence type="predicted"/>
<sequence>MALDAGGWSPEREVSFLLVQAEAASRHGLILVLACMEGLDAHLNSFASRCFRDVADRDYISARMCYRAGLISQFHWAALQAFEKYYKAILLYNRIKSKSVGHSIAEAQKQAKKAPFEIRLSDTSRKLLAHLDDYGRFRYLETSYHIHGPKLVELDKAVWEIRRYCRVLNYDLPIPGKEPKPMLALELERNERAEKRPFQEFQVIGGALEAILKKHDHPARGPLIWQNGFYGGSRRRRVTVPTHFYAENSPLYLYPKLLDHVLEYIHIPKDVVDAYRAAS</sequence>
<dbReference type="SUPFAM" id="SSF81593">
    <property type="entry name" value="Nucleotidyltransferase substrate binding subunit/domain"/>
    <property type="match status" value="1"/>
</dbReference>
<dbReference type="AlphaFoldDB" id="A0A0R0CVL1"/>
<dbReference type="EMBL" id="LDJM01000054">
    <property type="protein sequence ID" value="KRG73881.1"/>
    <property type="molecule type" value="Genomic_DNA"/>
</dbReference>
<dbReference type="Proteomes" id="UP000050956">
    <property type="component" value="Unassembled WGS sequence"/>
</dbReference>
<accession>A0A0R0CVL1</accession>
<dbReference type="Gene3D" id="1.20.120.330">
    <property type="entry name" value="Nucleotidyltransferases domain 2"/>
    <property type="match status" value="1"/>
</dbReference>
<dbReference type="RefSeq" id="WP_057639134.1">
    <property type="nucleotide sequence ID" value="NZ_LDJM01000054.1"/>
</dbReference>
<evidence type="ECO:0000313" key="2">
    <source>
        <dbReference type="Proteomes" id="UP000050956"/>
    </source>
</evidence>
<evidence type="ECO:0000313" key="1">
    <source>
        <dbReference type="EMBL" id="KRG73881.1"/>
    </source>
</evidence>
<dbReference type="PATRIC" id="fig|336566.3.peg.2651"/>
<organism evidence="1 2">
    <name type="scientific">Stenotrophomonas ginsengisoli</name>
    <dbReference type="NCBI Taxonomy" id="336566"/>
    <lineage>
        <taxon>Bacteria</taxon>
        <taxon>Pseudomonadati</taxon>
        <taxon>Pseudomonadota</taxon>
        <taxon>Gammaproteobacteria</taxon>
        <taxon>Lysobacterales</taxon>
        <taxon>Lysobacteraceae</taxon>
        <taxon>Stenotrophomonas</taxon>
    </lineage>
</organism>
<dbReference type="OrthoDB" id="8776305at2"/>
<protein>
    <recommendedName>
        <fullName evidence="3">HEPN domain-containing protein</fullName>
    </recommendedName>
</protein>
<name>A0A0R0CVL1_9GAMM</name>
<keyword evidence="2" id="KW-1185">Reference proteome</keyword>
<comment type="caution">
    <text evidence="1">The sequence shown here is derived from an EMBL/GenBank/DDBJ whole genome shotgun (WGS) entry which is preliminary data.</text>
</comment>
<gene>
    <name evidence="1" type="ORF">ABB30_15085</name>
</gene>
<reference evidence="1 2" key="1">
    <citation type="submission" date="2015-05" db="EMBL/GenBank/DDBJ databases">
        <title>Genome sequencing and analysis of members of genus Stenotrophomonas.</title>
        <authorList>
            <person name="Patil P.P."/>
            <person name="Midha S."/>
            <person name="Patil P.B."/>
        </authorList>
    </citation>
    <scope>NUCLEOTIDE SEQUENCE [LARGE SCALE GENOMIC DNA]</scope>
    <source>
        <strain evidence="1 2">DSM 24757</strain>
    </source>
</reference>
<evidence type="ECO:0008006" key="3">
    <source>
        <dbReference type="Google" id="ProtNLM"/>
    </source>
</evidence>